<dbReference type="PANTHER" id="PTHR28288:SF1">
    <property type="entry name" value="INHIBITOR I9 DOMAIN-CONTAINING PROTEIN"/>
    <property type="match status" value="1"/>
</dbReference>
<proteinExistence type="inferred from homology"/>
<dbReference type="InterPro" id="IPR037045">
    <property type="entry name" value="S8pro/Inhibitor_I9_sf"/>
</dbReference>
<feature type="chain" id="PRO_5040377750" description="Inhibitor I9 domain-containing protein" evidence="2">
    <location>
        <begin position="20"/>
        <end position="97"/>
    </location>
</feature>
<feature type="signal peptide" evidence="2">
    <location>
        <begin position="1"/>
        <end position="19"/>
    </location>
</feature>
<evidence type="ECO:0000313" key="3">
    <source>
        <dbReference type="EMBL" id="KAF2154737.1"/>
    </source>
</evidence>
<dbReference type="Gene3D" id="3.30.70.80">
    <property type="entry name" value="Peptidase S8 propeptide/proteinase inhibitor I9"/>
    <property type="match status" value="1"/>
</dbReference>
<dbReference type="AlphaFoldDB" id="A0A9P4MIX3"/>
<reference evidence="3" key="1">
    <citation type="journal article" date="2020" name="Stud. Mycol.">
        <title>101 Dothideomycetes genomes: a test case for predicting lifestyles and emergence of pathogens.</title>
        <authorList>
            <person name="Haridas S."/>
            <person name="Albert R."/>
            <person name="Binder M."/>
            <person name="Bloem J."/>
            <person name="Labutti K."/>
            <person name="Salamov A."/>
            <person name="Andreopoulos B."/>
            <person name="Baker S."/>
            <person name="Barry K."/>
            <person name="Bills G."/>
            <person name="Bluhm B."/>
            <person name="Cannon C."/>
            <person name="Castanera R."/>
            <person name="Culley D."/>
            <person name="Daum C."/>
            <person name="Ezra D."/>
            <person name="Gonzalez J."/>
            <person name="Henrissat B."/>
            <person name="Kuo A."/>
            <person name="Liang C."/>
            <person name="Lipzen A."/>
            <person name="Lutzoni F."/>
            <person name="Magnuson J."/>
            <person name="Mondo S."/>
            <person name="Nolan M."/>
            <person name="Ohm R."/>
            <person name="Pangilinan J."/>
            <person name="Park H.-J."/>
            <person name="Ramirez L."/>
            <person name="Alfaro M."/>
            <person name="Sun H."/>
            <person name="Tritt A."/>
            <person name="Yoshinaga Y."/>
            <person name="Zwiers L.-H."/>
            <person name="Turgeon B."/>
            <person name="Goodwin S."/>
            <person name="Spatafora J."/>
            <person name="Crous P."/>
            <person name="Grigoriev I."/>
        </authorList>
    </citation>
    <scope>NUCLEOTIDE SEQUENCE</scope>
    <source>
        <strain evidence="3">CBS 260.36</strain>
    </source>
</reference>
<dbReference type="SUPFAM" id="SSF54897">
    <property type="entry name" value="Protease propeptides/inhibitors"/>
    <property type="match status" value="1"/>
</dbReference>
<dbReference type="OrthoDB" id="3888684at2759"/>
<protein>
    <recommendedName>
        <fullName evidence="5">Inhibitor I9 domain-containing protein</fullName>
    </recommendedName>
</protein>
<name>A0A9P4MIX3_9PEZI</name>
<dbReference type="GO" id="GO:0042144">
    <property type="term" value="P:vacuole fusion, non-autophagic"/>
    <property type="evidence" value="ECO:0007669"/>
    <property type="project" value="TreeGrafter"/>
</dbReference>
<dbReference type="EMBL" id="ML996083">
    <property type="protein sequence ID" value="KAF2154737.1"/>
    <property type="molecule type" value="Genomic_DNA"/>
</dbReference>
<comment type="caution">
    <text evidence="3">The sequence shown here is derived from an EMBL/GenBank/DDBJ whole genome shotgun (WGS) entry which is preliminary data.</text>
</comment>
<dbReference type="Proteomes" id="UP000799439">
    <property type="component" value="Unassembled WGS sequence"/>
</dbReference>
<dbReference type="GO" id="GO:0004866">
    <property type="term" value="F:endopeptidase inhibitor activity"/>
    <property type="evidence" value="ECO:0007669"/>
    <property type="project" value="TreeGrafter"/>
</dbReference>
<evidence type="ECO:0000256" key="2">
    <source>
        <dbReference type="SAM" id="SignalP"/>
    </source>
</evidence>
<evidence type="ECO:0000256" key="1">
    <source>
        <dbReference type="ARBA" id="ARBA00038069"/>
    </source>
</evidence>
<dbReference type="PANTHER" id="PTHR28288">
    <property type="entry name" value="PROTEASE B INHIBITOR 2"/>
    <property type="match status" value="1"/>
</dbReference>
<sequence>MRFSTSLLAAAFCAVLVQGKAPLESILVSYDKNTADSVVEAAKKAIIDAGGEITHEYSIFKGFAALAPAEAKASVASVDGATVEVDQEMHIASGSKP</sequence>
<keyword evidence="2" id="KW-0732">Signal</keyword>
<accession>A0A9P4MIX3</accession>
<organism evidence="3 4">
    <name type="scientific">Myriangium duriaei CBS 260.36</name>
    <dbReference type="NCBI Taxonomy" id="1168546"/>
    <lineage>
        <taxon>Eukaryota</taxon>
        <taxon>Fungi</taxon>
        <taxon>Dikarya</taxon>
        <taxon>Ascomycota</taxon>
        <taxon>Pezizomycotina</taxon>
        <taxon>Dothideomycetes</taxon>
        <taxon>Dothideomycetidae</taxon>
        <taxon>Myriangiales</taxon>
        <taxon>Myriangiaceae</taxon>
        <taxon>Myriangium</taxon>
    </lineage>
</organism>
<evidence type="ECO:0008006" key="5">
    <source>
        <dbReference type="Google" id="ProtNLM"/>
    </source>
</evidence>
<keyword evidence="4" id="KW-1185">Reference proteome</keyword>
<evidence type="ECO:0000313" key="4">
    <source>
        <dbReference type="Proteomes" id="UP000799439"/>
    </source>
</evidence>
<dbReference type="InterPro" id="IPR052471">
    <property type="entry name" value="PBI_I9"/>
</dbReference>
<gene>
    <name evidence="3" type="ORF">K461DRAFT_319261</name>
</gene>
<comment type="similarity">
    <text evidence="1">Belongs to the protease inhibitor I9 family.</text>
</comment>